<dbReference type="NCBIfam" id="TIGR02423">
    <property type="entry name" value="protocat_alph"/>
    <property type="match status" value="1"/>
</dbReference>
<dbReference type="Pfam" id="PF00775">
    <property type="entry name" value="Dioxygenase_C"/>
    <property type="match status" value="1"/>
</dbReference>
<dbReference type="EMBL" id="BONW01000034">
    <property type="protein sequence ID" value="GIG91225.1"/>
    <property type="molecule type" value="Genomic_DNA"/>
</dbReference>
<dbReference type="SUPFAM" id="SSF49482">
    <property type="entry name" value="Aromatic compound dioxygenase"/>
    <property type="match status" value="1"/>
</dbReference>
<dbReference type="PANTHER" id="PTHR33711">
    <property type="entry name" value="DIOXYGENASE, PUTATIVE (AFU_ORTHOLOGUE AFUA_2G02910)-RELATED"/>
    <property type="match status" value="1"/>
</dbReference>
<keyword evidence="7" id="KW-1185">Reference proteome</keyword>
<evidence type="ECO:0000256" key="1">
    <source>
        <dbReference type="ARBA" id="ARBA00007825"/>
    </source>
</evidence>
<name>A0ABQ4E914_9ACTN</name>
<feature type="region of interest" description="Disordered" evidence="4">
    <location>
        <begin position="97"/>
        <end position="121"/>
    </location>
</feature>
<proteinExistence type="inferred from homology"/>
<dbReference type="InterPro" id="IPR050770">
    <property type="entry name" value="Intradiol_RC_Dioxygenase"/>
</dbReference>
<keyword evidence="3" id="KW-0560">Oxidoreductase</keyword>
<dbReference type="InterPro" id="IPR000627">
    <property type="entry name" value="Intradiol_dOase_C"/>
</dbReference>
<dbReference type="RefSeq" id="WP_203869610.1">
    <property type="nucleotide sequence ID" value="NZ_BONW01000034.1"/>
</dbReference>
<gene>
    <name evidence="6" type="primary">pcaG</name>
    <name evidence="6" type="ORF">Pen02_61610</name>
</gene>
<protein>
    <submittedName>
        <fullName evidence="6">Protocatechuate 3,4-dioxygenase subunit alpha</fullName>
    </submittedName>
</protein>
<dbReference type="PANTHER" id="PTHR33711:SF9">
    <property type="entry name" value="PROTOCATECHUATE 3,4-DIOXYGENASE ALPHA CHAIN"/>
    <property type="match status" value="1"/>
</dbReference>
<comment type="caution">
    <text evidence="6">The sequence shown here is derived from an EMBL/GenBank/DDBJ whole genome shotgun (WGS) entry which is preliminary data.</text>
</comment>
<organism evidence="6 7">
    <name type="scientific">Plantactinospora endophytica</name>
    <dbReference type="NCBI Taxonomy" id="673535"/>
    <lineage>
        <taxon>Bacteria</taxon>
        <taxon>Bacillati</taxon>
        <taxon>Actinomycetota</taxon>
        <taxon>Actinomycetes</taxon>
        <taxon>Micromonosporales</taxon>
        <taxon>Micromonosporaceae</taxon>
        <taxon>Plantactinospora</taxon>
    </lineage>
</organism>
<dbReference type="InterPro" id="IPR015889">
    <property type="entry name" value="Intradiol_dOase_core"/>
</dbReference>
<evidence type="ECO:0000313" key="7">
    <source>
        <dbReference type="Proteomes" id="UP000646749"/>
    </source>
</evidence>
<feature type="compositionally biased region" description="Basic and acidic residues" evidence="4">
    <location>
        <begin position="97"/>
        <end position="106"/>
    </location>
</feature>
<accession>A0ABQ4E914</accession>
<comment type="similarity">
    <text evidence="1">Belongs to the intradiol ring-cleavage dioxygenase family.</text>
</comment>
<keyword evidence="2" id="KW-0223">Dioxygenase</keyword>
<dbReference type="CDD" id="cd03463">
    <property type="entry name" value="3_4-PCD_alpha"/>
    <property type="match status" value="1"/>
</dbReference>
<evidence type="ECO:0000256" key="4">
    <source>
        <dbReference type="SAM" id="MobiDB-lite"/>
    </source>
</evidence>
<feature type="domain" description="Intradiol ring-cleavage dioxygenases" evidence="5">
    <location>
        <begin position="67"/>
        <end position="197"/>
    </location>
</feature>
<sequence length="220" mass="23086">MTEHPDLTPTFGTGAAVSTDPTPVAGVALDPTPSLGSTPSQTVGPYLHIGLLWPDGPDVVPAGTPGAISIRGQVFDGAGAVVPDALVETWQADPDGRFDHPDDPRGARPAAVPGFRGFGRSATDADGRYEIRTVKPGALPDADGETEAPHLNLSIFARGLLHRLVTRLYFPDEEAANGTDPVLAAVDPARRATLVARPEPDGFRFDIHLQGPDETVFFAV</sequence>
<dbReference type="Gene3D" id="2.60.130.10">
    <property type="entry name" value="Aromatic compound dioxygenase"/>
    <property type="match status" value="1"/>
</dbReference>
<dbReference type="Proteomes" id="UP000646749">
    <property type="component" value="Unassembled WGS sequence"/>
</dbReference>
<evidence type="ECO:0000259" key="5">
    <source>
        <dbReference type="Pfam" id="PF00775"/>
    </source>
</evidence>
<dbReference type="InterPro" id="IPR012786">
    <property type="entry name" value="Protocat_dOase_a"/>
</dbReference>
<reference evidence="6 7" key="1">
    <citation type="submission" date="2021-01" db="EMBL/GenBank/DDBJ databases">
        <title>Whole genome shotgun sequence of Plantactinospora endophytica NBRC 110450.</title>
        <authorList>
            <person name="Komaki H."/>
            <person name="Tamura T."/>
        </authorList>
    </citation>
    <scope>NUCLEOTIDE SEQUENCE [LARGE SCALE GENOMIC DNA]</scope>
    <source>
        <strain evidence="6 7">NBRC 110450</strain>
    </source>
</reference>
<evidence type="ECO:0000313" key="6">
    <source>
        <dbReference type="EMBL" id="GIG91225.1"/>
    </source>
</evidence>
<evidence type="ECO:0000256" key="3">
    <source>
        <dbReference type="ARBA" id="ARBA00023002"/>
    </source>
</evidence>
<evidence type="ECO:0000256" key="2">
    <source>
        <dbReference type="ARBA" id="ARBA00022964"/>
    </source>
</evidence>